<protein>
    <submittedName>
        <fullName evidence="2">Uncharacterized protein</fullName>
    </submittedName>
</protein>
<accession>A0AAD9QDE6</accession>
<sequence>MQYLALFALMAMIHISSSEIHCWTEGSWRLSFDQAGWSHCGDMHYVRGFYRQENPRRRHFISLLEYARCCGPPTPNANMIQSCKSADWTTTLDSNDEWALCPMGHFLEGVRRIGGGLHQGRQEIKQALQHIEEGNCCKPKNLPNSYLECKIKDVNIAFERRGWGECDPGYYL</sequence>
<evidence type="ECO:0000256" key="1">
    <source>
        <dbReference type="SAM" id="SignalP"/>
    </source>
</evidence>
<name>A0AAD9QDE6_ACRCE</name>
<comment type="caution">
    <text evidence="2">The sequence shown here is derived from an EMBL/GenBank/DDBJ whole genome shotgun (WGS) entry which is preliminary data.</text>
</comment>
<dbReference type="Proteomes" id="UP001249851">
    <property type="component" value="Unassembled WGS sequence"/>
</dbReference>
<keyword evidence="3" id="KW-1185">Reference proteome</keyword>
<keyword evidence="1" id="KW-0732">Signal</keyword>
<evidence type="ECO:0000313" key="2">
    <source>
        <dbReference type="EMBL" id="KAK2559271.1"/>
    </source>
</evidence>
<proteinExistence type="predicted"/>
<dbReference type="AlphaFoldDB" id="A0AAD9QDE6"/>
<gene>
    <name evidence="2" type="ORF">P5673_018418</name>
</gene>
<feature type="non-terminal residue" evidence="2">
    <location>
        <position position="1"/>
    </location>
</feature>
<reference evidence="2" key="1">
    <citation type="journal article" date="2023" name="G3 (Bethesda)">
        <title>Whole genome assembly and annotation of the endangered Caribbean coral Acropora cervicornis.</title>
        <authorList>
            <person name="Selwyn J.D."/>
            <person name="Vollmer S.V."/>
        </authorList>
    </citation>
    <scope>NUCLEOTIDE SEQUENCE</scope>
    <source>
        <strain evidence="2">K2</strain>
    </source>
</reference>
<organism evidence="2 3">
    <name type="scientific">Acropora cervicornis</name>
    <name type="common">Staghorn coral</name>
    <dbReference type="NCBI Taxonomy" id="6130"/>
    <lineage>
        <taxon>Eukaryota</taxon>
        <taxon>Metazoa</taxon>
        <taxon>Cnidaria</taxon>
        <taxon>Anthozoa</taxon>
        <taxon>Hexacorallia</taxon>
        <taxon>Scleractinia</taxon>
        <taxon>Astrocoeniina</taxon>
        <taxon>Acroporidae</taxon>
        <taxon>Acropora</taxon>
    </lineage>
</organism>
<reference evidence="2" key="2">
    <citation type="journal article" date="2023" name="Science">
        <title>Genomic signatures of disease resistance in endangered staghorn corals.</title>
        <authorList>
            <person name="Vollmer S.V."/>
            <person name="Selwyn J.D."/>
            <person name="Despard B.A."/>
            <person name="Roesel C.L."/>
        </authorList>
    </citation>
    <scope>NUCLEOTIDE SEQUENCE</scope>
    <source>
        <strain evidence="2">K2</strain>
    </source>
</reference>
<evidence type="ECO:0000313" key="3">
    <source>
        <dbReference type="Proteomes" id="UP001249851"/>
    </source>
</evidence>
<feature type="chain" id="PRO_5042019255" evidence="1">
    <location>
        <begin position="19"/>
        <end position="172"/>
    </location>
</feature>
<feature type="signal peptide" evidence="1">
    <location>
        <begin position="1"/>
        <end position="18"/>
    </location>
</feature>
<dbReference type="EMBL" id="JARQWQ010000041">
    <property type="protein sequence ID" value="KAK2559271.1"/>
    <property type="molecule type" value="Genomic_DNA"/>
</dbReference>